<sequence length="51" mass="5822">MAGTIFLLLLIAFSFILKNRLKPALGVFFLSYLVAVYWLQHDGFDTLSIML</sequence>
<keyword evidence="1" id="KW-0812">Transmembrane</keyword>
<organism evidence="2 3">
    <name type="scientific">Endozoicomonas montiporae CL-33</name>
    <dbReference type="NCBI Taxonomy" id="570277"/>
    <lineage>
        <taxon>Bacteria</taxon>
        <taxon>Pseudomonadati</taxon>
        <taxon>Pseudomonadota</taxon>
        <taxon>Gammaproteobacteria</taxon>
        <taxon>Oceanospirillales</taxon>
        <taxon>Endozoicomonadaceae</taxon>
        <taxon>Endozoicomonas</taxon>
    </lineage>
</organism>
<evidence type="ECO:0000256" key="1">
    <source>
        <dbReference type="SAM" id="Phobius"/>
    </source>
</evidence>
<protein>
    <submittedName>
        <fullName evidence="2">Uncharacterized protein</fullName>
    </submittedName>
</protein>
<evidence type="ECO:0000313" key="2">
    <source>
        <dbReference type="EMBL" id="AMO57613.1"/>
    </source>
</evidence>
<gene>
    <name evidence="2" type="ORF">EZMO1_3634</name>
</gene>
<dbReference type="Proteomes" id="UP000071065">
    <property type="component" value="Chromosome"/>
</dbReference>
<name>A0A142BFT7_9GAMM</name>
<feature type="transmembrane region" description="Helical" evidence="1">
    <location>
        <begin position="24"/>
        <end position="40"/>
    </location>
</feature>
<accession>A0A142BFT7</accession>
<dbReference type="EMBL" id="CP013251">
    <property type="protein sequence ID" value="AMO57613.1"/>
    <property type="molecule type" value="Genomic_DNA"/>
</dbReference>
<proteinExistence type="predicted"/>
<keyword evidence="1" id="KW-0472">Membrane</keyword>
<evidence type="ECO:0000313" key="3">
    <source>
        <dbReference type="Proteomes" id="UP000071065"/>
    </source>
</evidence>
<keyword evidence="1" id="KW-1133">Transmembrane helix</keyword>
<dbReference type="KEGG" id="emp:EZMO1_3634"/>
<dbReference type="AlphaFoldDB" id="A0A142BFT7"/>
<reference evidence="2 3" key="1">
    <citation type="journal article" date="2016" name="Front. Microbiol.">
        <title>Genomic Insight into the Host-Endosymbiont Relationship of Endozoicomonas montiporae CL-33(T) with its Coral Host.</title>
        <authorList>
            <person name="Ding J.-Y."/>
            <person name="Shiu J.-H."/>
            <person name="Chen W.-M."/>
            <person name="Chiang Y.-R."/>
            <person name="Tang S.-L."/>
        </authorList>
    </citation>
    <scope>NUCLEOTIDE SEQUENCE [LARGE SCALE GENOMIC DNA]</scope>
    <source>
        <strain evidence="2 3">CL-33</strain>
    </source>
</reference>
<dbReference type="STRING" id="570277.EZMO1_3634"/>
<dbReference type="PATRIC" id="fig|570277.3.peg.3919"/>